<dbReference type="Pfam" id="PF00899">
    <property type="entry name" value="ThiF"/>
    <property type="match status" value="1"/>
</dbReference>
<keyword evidence="3 7" id="KW-0813">Transport</keyword>
<dbReference type="Pfam" id="PF16420">
    <property type="entry name" value="ATG7_N"/>
    <property type="match status" value="1"/>
</dbReference>
<dbReference type="GO" id="GO:0006995">
    <property type="term" value="P:cellular response to nitrogen starvation"/>
    <property type="evidence" value="ECO:0007669"/>
    <property type="project" value="TreeGrafter"/>
</dbReference>
<comment type="caution">
    <text evidence="10">The sequence shown here is derived from an EMBL/GenBank/DDBJ whole genome shotgun (WGS) entry which is preliminary data.</text>
</comment>
<protein>
    <recommendedName>
        <fullName evidence="2 7">Ubiquitin-like modifier-activating enzyme ATG7</fullName>
    </recommendedName>
    <alternativeName>
        <fullName evidence="7">Autophagy-related protein 7</fullName>
    </alternativeName>
</protein>
<evidence type="ECO:0000256" key="6">
    <source>
        <dbReference type="PIRSR" id="PIRSR606285-1"/>
    </source>
</evidence>
<feature type="active site" description="Glycyl thioester intermediate" evidence="6">
    <location>
        <position position="564"/>
    </location>
</feature>
<dbReference type="InterPro" id="IPR045886">
    <property type="entry name" value="ThiF/MoeB/HesA"/>
</dbReference>
<dbReference type="FunFam" id="3.40.50.720:FF:000243">
    <property type="entry name" value="Ubiquitin-like modifier-activating enzyme ATG7"/>
    <property type="match status" value="1"/>
</dbReference>
<dbReference type="InterPro" id="IPR042522">
    <property type="entry name" value="Atg7_N_1"/>
</dbReference>
<dbReference type="InterPro" id="IPR035985">
    <property type="entry name" value="Ubiquitin-activating_enz"/>
</dbReference>
<evidence type="ECO:0000256" key="7">
    <source>
        <dbReference type="RuleBase" id="RU366022"/>
    </source>
</evidence>
<organism evidence="10 11">
    <name type="scientific">Aphidius gifuensis</name>
    <name type="common">Parasitoid wasp</name>
    <dbReference type="NCBI Taxonomy" id="684658"/>
    <lineage>
        <taxon>Eukaryota</taxon>
        <taxon>Metazoa</taxon>
        <taxon>Ecdysozoa</taxon>
        <taxon>Arthropoda</taxon>
        <taxon>Hexapoda</taxon>
        <taxon>Insecta</taxon>
        <taxon>Pterygota</taxon>
        <taxon>Neoptera</taxon>
        <taxon>Endopterygota</taxon>
        <taxon>Hymenoptera</taxon>
        <taxon>Apocrita</taxon>
        <taxon>Ichneumonoidea</taxon>
        <taxon>Braconidae</taxon>
        <taxon>Aphidiinae</taxon>
        <taxon>Aphidius</taxon>
    </lineage>
</organism>
<dbReference type="GO" id="GO:0000407">
    <property type="term" value="C:phagophore assembly site"/>
    <property type="evidence" value="ECO:0007669"/>
    <property type="project" value="UniProtKB-SubCell"/>
</dbReference>
<evidence type="ECO:0000256" key="3">
    <source>
        <dbReference type="ARBA" id="ARBA00022448"/>
    </source>
</evidence>
<sequence>MEMEMVKFTKLKTTIDPNFWAKFAELKLDKYKLEEKTEISIWGSYNIDNNNEKRTTPLLLDCTSFNENVDTTSHNGGVACSGILINTNTFESFRQTHPEKFIDMIGKHLLEAITNGTALNEPWRLTLFLVLSYADLKKYRFHYWAAYPTPFNLPEMYYQCPAKKIKHVLNDDIIDELKIKFQQLDCCLKAFFTLIITSDDDDAVDAVDEKIKIISLADGVDYVVNKKHDESKNANIYFAFYDPCDGSEPGWPLRNLLCLLFWSCTDYAFDETINILSVRGKNIESSMFYTIKAKECLNKESMKNDIFEGRLVGWETNANGKMGPNIADLSETMDPTGMAERAVDFNLKLMKWRLVPDLDLDKISKLRCLLLGAGTLGCSVARVLIGWGIKTITFVDNSTVSFSNTVRQSLYTHDDAVERKLKAHAAKEALLRISPSFNVDGVVLHIPMPGHVVGQSMLNSTKQAVEKLENLIDNHDVIFLLLDSREARWLPTLLCAAKNKIAMNAALGFDSYTVQRHGTRKTITASSPDLTEYCPSGKDLGCYFCNDVTQPGNSQVDRTLDQQCTVSRPGLSSIAAGLVVELMIAITQHSKGINANAFMDDSRNQNKSSERELSEGLLGAVPHTIRGSIWNHEMRLTITHRFPSCTACSVPLINEYKKRGFEFILDACNQPNYLEKIAGLEDLLKRPDLDELCYAIDTSSDEDDADLTKI</sequence>
<dbReference type="GO" id="GO:0015031">
    <property type="term" value="P:protein transport"/>
    <property type="evidence" value="ECO:0007669"/>
    <property type="project" value="UniProtKB-UniRule"/>
</dbReference>
<dbReference type="PANTHER" id="PTHR10953">
    <property type="entry name" value="UBIQUITIN-ACTIVATING ENZYME E1"/>
    <property type="match status" value="1"/>
</dbReference>
<gene>
    <name evidence="10" type="ORF">HCN44_003169</name>
</gene>
<keyword evidence="7" id="KW-0963">Cytoplasm</keyword>
<keyword evidence="5 7" id="KW-0072">Autophagy</keyword>
<dbReference type="OrthoDB" id="338614at2759"/>
<comment type="subunit">
    <text evidence="7">Homodimer.</text>
</comment>
<dbReference type="GO" id="GO:0032446">
    <property type="term" value="P:protein modification by small protein conjugation"/>
    <property type="evidence" value="ECO:0007669"/>
    <property type="project" value="TreeGrafter"/>
</dbReference>
<dbReference type="GO" id="GO:0019779">
    <property type="term" value="F:Atg8 activating enzyme activity"/>
    <property type="evidence" value="ECO:0007669"/>
    <property type="project" value="TreeGrafter"/>
</dbReference>
<dbReference type="Gene3D" id="3.40.50.720">
    <property type="entry name" value="NAD(P)-binding Rossmann-like Domain"/>
    <property type="match status" value="1"/>
</dbReference>
<reference evidence="10 11" key="1">
    <citation type="submission" date="2020-08" db="EMBL/GenBank/DDBJ databases">
        <title>Aphidius gifuensis genome sequencing and assembly.</title>
        <authorList>
            <person name="Du Z."/>
        </authorList>
    </citation>
    <scope>NUCLEOTIDE SEQUENCE [LARGE SCALE GENOMIC DNA]</scope>
    <source>
        <strain evidence="10">YNYX2018</strain>
        <tissue evidence="10">Adults</tissue>
    </source>
</reference>
<dbReference type="AlphaFoldDB" id="A0A835CKP3"/>
<dbReference type="InterPro" id="IPR032197">
    <property type="entry name" value="Atg7_N"/>
</dbReference>
<dbReference type="GO" id="GO:0034727">
    <property type="term" value="P:piecemeal microautophagy of the nucleus"/>
    <property type="evidence" value="ECO:0007669"/>
    <property type="project" value="TreeGrafter"/>
</dbReference>
<proteinExistence type="inferred from homology"/>
<evidence type="ECO:0000259" key="8">
    <source>
        <dbReference type="Pfam" id="PF00899"/>
    </source>
</evidence>
<dbReference type="GO" id="GO:0019778">
    <property type="term" value="F:Atg12 activating enzyme activity"/>
    <property type="evidence" value="ECO:0007669"/>
    <property type="project" value="TreeGrafter"/>
</dbReference>
<dbReference type="SUPFAM" id="SSF69572">
    <property type="entry name" value="Activating enzymes of the ubiquitin-like proteins"/>
    <property type="match status" value="1"/>
</dbReference>
<dbReference type="InterPro" id="IPR006285">
    <property type="entry name" value="Atg7"/>
</dbReference>
<dbReference type="Gene3D" id="3.40.140.100">
    <property type="entry name" value="Ubiquitin-like modifier-activating enzyme ATG7 C-terminal domain"/>
    <property type="match status" value="1"/>
</dbReference>
<keyword evidence="4 7" id="KW-0653">Protein transport</keyword>
<keyword evidence="7" id="KW-0833">Ubl conjugation pathway</keyword>
<dbReference type="InterPro" id="IPR042523">
    <property type="entry name" value="Atg7_N_2"/>
</dbReference>
<evidence type="ECO:0000259" key="9">
    <source>
        <dbReference type="Pfam" id="PF16420"/>
    </source>
</evidence>
<comment type="similarity">
    <text evidence="1 7">Belongs to the ATG7 family.</text>
</comment>
<dbReference type="EMBL" id="JACMRX010000006">
    <property type="protein sequence ID" value="KAF7987407.1"/>
    <property type="molecule type" value="Genomic_DNA"/>
</dbReference>
<name>A0A835CKP3_APHGI</name>
<dbReference type="NCBIfam" id="TIGR01381">
    <property type="entry name" value="E1_like_apg7"/>
    <property type="match status" value="1"/>
</dbReference>
<dbReference type="GO" id="GO:0000422">
    <property type="term" value="P:autophagy of mitochondrion"/>
    <property type="evidence" value="ECO:0007669"/>
    <property type="project" value="TreeGrafter"/>
</dbReference>
<comment type="function">
    <text evidence="7">E1-like activating enzyme involved in the 2 ubiquitin-like systems required for autophagy.</text>
</comment>
<evidence type="ECO:0000313" key="11">
    <source>
        <dbReference type="Proteomes" id="UP000639338"/>
    </source>
</evidence>
<evidence type="ECO:0000256" key="4">
    <source>
        <dbReference type="ARBA" id="ARBA00022927"/>
    </source>
</evidence>
<feature type="domain" description="THIF-type NAD/FAD binding fold" evidence="8">
    <location>
        <begin position="349"/>
        <end position="602"/>
    </location>
</feature>
<accession>A0A835CKP3</accession>
<dbReference type="Gene3D" id="3.40.140.70">
    <property type="entry name" value="Ubiquitin-like modifier-activating enzyme ATG7 N-terminal domain"/>
    <property type="match status" value="1"/>
</dbReference>
<feature type="domain" description="Ubiquitin-like modifier-activating enzyme Atg7 N-terminal" evidence="9">
    <location>
        <begin position="6"/>
        <end position="333"/>
    </location>
</feature>
<evidence type="ECO:0000256" key="1">
    <source>
        <dbReference type="ARBA" id="ARBA00010931"/>
    </source>
</evidence>
<dbReference type="GO" id="GO:0000045">
    <property type="term" value="P:autophagosome assembly"/>
    <property type="evidence" value="ECO:0007669"/>
    <property type="project" value="TreeGrafter"/>
</dbReference>
<evidence type="ECO:0000256" key="2">
    <source>
        <dbReference type="ARBA" id="ARBA00017647"/>
    </source>
</evidence>
<dbReference type="InterPro" id="IPR000594">
    <property type="entry name" value="ThiF_NAD_FAD-bd"/>
</dbReference>
<dbReference type="Proteomes" id="UP000639338">
    <property type="component" value="Unassembled WGS sequence"/>
</dbReference>
<keyword evidence="11" id="KW-1185">Reference proteome</keyword>
<dbReference type="PANTHER" id="PTHR10953:SF3">
    <property type="entry name" value="UBIQUITIN-LIKE MODIFIER-ACTIVATING ENZYME ATG7"/>
    <property type="match status" value="1"/>
</dbReference>
<comment type="subcellular location">
    <subcellularLocation>
        <location evidence="7">Cytoplasm</location>
    </subcellularLocation>
    <subcellularLocation>
        <location evidence="7">Preautophagosomal structure</location>
    </subcellularLocation>
</comment>
<evidence type="ECO:0000256" key="5">
    <source>
        <dbReference type="ARBA" id="ARBA00023006"/>
    </source>
</evidence>
<evidence type="ECO:0000313" key="10">
    <source>
        <dbReference type="EMBL" id="KAF7987407.1"/>
    </source>
</evidence>